<comment type="cofactor">
    <cofactor evidence="1 10">
        <name>(R)-lipoate</name>
        <dbReference type="ChEBI" id="CHEBI:83088"/>
    </cofactor>
</comment>
<dbReference type="InterPro" id="IPR004167">
    <property type="entry name" value="PSBD"/>
</dbReference>
<feature type="compositionally biased region" description="Polar residues" evidence="11">
    <location>
        <begin position="78"/>
        <end position="89"/>
    </location>
</feature>
<protein>
    <recommendedName>
        <fullName evidence="10">Dihydrolipoamide acetyltransferase component of pyruvate dehydrogenase complex</fullName>
        <ecNumber evidence="10">2.3.1.-</ecNumber>
    </recommendedName>
</protein>
<dbReference type="AlphaFoldDB" id="A0A450UA55"/>
<comment type="subunit">
    <text evidence="3">Forms a 24-polypeptide structural core with octahedral symmetry.</text>
</comment>
<dbReference type="InterPro" id="IPR023213">
    <property type="entry name" value="CAT-like_dom_sf"/>
</dbReference>
<dbReference type="CDD" id="cd06849">
    <property type="entry name" value="lipoyl_domain"/>
    <property type="match status" value="1"/>
</dbReference>
<proteinExistence type="inferred from homology"/>
<evidence type="ECO:0000256" key="7">
    <source>
        <dbReference type="ARBA" id="ARBA00023315"/>
    </source>
</evidence>
<feature type="domain" description="Peripheral subunit-binding (PSBD)" evidence="13">
    <location>
        <begin position="123"/>
        <end position="160"/>
    </location>
</feature>
<evidence type="ECO:0000256" key="3">
    <source>
        <dbReference type="ARBA" id="ARBA00011484"/>
    </source>
</evidence>
<organism evidence="14">
    <name type="scientific">Candidatus Kentrum sp. LFY</name>
    <dbReference type="NCBI Taxonomy" id="2126342"/>
    <lineage>
        <taxon>Bacteria</taxon>
        <taxon>Pseudomonadati</taxon>
        <taxon>Pseudomonadota</taxon>
        <taxon>Gammaproteobacteria</taxon>
        <taxon>Candidatus Kentrum</taxon>
    </lineage>
</organism>
<dbReference type="InterPro" id="IPR050743">
    <property type="entry name" value="2-oxoacid_DH_E2_comp"/>
</dbReference>
<dbReference type="PROSITE" id="PS51826">
    <property type="entry name" value="PSBD"/>
    <property type="match status" value="1"/>
</dbReference>
<feature type="compositionally biased region" description="Pro residues" evidence="11">
    <location>
        <begin position="115"/>
        <end position="124"/>
    </location>
</feature>
<keyword evidence="6 10" id="KW-0450">Lipoyl</keyword>
<dbReference type="SUPFAM" id="SSF47005">
    <property type="entry name" value="Peripheral subunit-binding domain of 2-oxo acid dehydrogenase complex"/>
    <property type="match status" value="1"/>
</dbReference>
<dbReference type="FunFam" id="2.40.50.100:FF:000009">
    <property type="entry name" value="Acetyltransferase component of pyruvate dehydrogenase complex"/>
    <property type="match status" value="1"/>
</dbReference>
<evidence type="ECO:0000256" key="6">
    <source>
        <dbReference type="ARBA" id="ARBA00022823"/>
    </source>
</evidence>
<dbReference type="Pfam" id="PF00198">
    <property type="entry name" value="2-oxoacid_dh"/>
    <property type="match status" value="1"/>
</dbReference>
<keyword evidence="4 10" id="KW-0808">Transferase</keyword>
<dbReference type="PROSITE" id="PS50968">
    <property type="entry name" value="BIOTINYL_LIPOYL"/>
    <property type="match status" value="1"/>
</dbReference>
<evidence type="ECO:0000259" key="13">
    <source>
        <dbReference type="PROSITE" id="PS51826"/>
    </source>
</evidence>
<feature type="region of interest" description="Disordered" evidence="11">
    <location>
        <begin position="76"/>
        <end position="126"/>
    </location>
</feature>
<reference evidence="14" key="1">
    <citation type="submission" date="2019-02" db="EMBL/GenBank/DDBJ databases">
        <authorList>
            <person name="Gruber-Vodicka R. H."/>
            <person name="Seah K. B. B."/>
        </authorList>
    </citation>
    <scope>NUCLEOTIDE SEQUENCE</scope>
    <source>
        <strain evidence="14">BECK_M7</strain>
    </source>
</reference>
<name>A0A450UA55_9GAMM</name>
<evidence type="ECO:0000256" key="5">
    <source>
        <dbReference type="ARBA" id="ARBA00022737"/>
    </source>
</evidence>
<comment type="catalytic activity">
    <reaction evidence="9">
        <text>N(6)-[(R)-dihydrolipoyl]-L-lysyl-[protein] + acetyl-CoA = N(6)-[(R)-S(8)-acetyldihydrolipoyl]-L-lysyl-[protein] + CoA</text>
        <dbReference type="Rhea" id="RHEA:17017"/>
        <dbReference type="Rhea" id="RHEA-COMP:10475"/>
        <dbReference type="Rhea" id="RHEA-COMP:10478"/>
        <dbReference type="ChEBI" id="CHEBI:57287"/>
        <dbReference type="ChEBI" id="CHEBI:57288"/>
        <dbReference type="ChEBI" id="CHEBI:83100"/>
        <dbReference type="ChEBI" id="CHEBI:83111"/>
        <dbReference type="EC" id="2.3.1.12"/>
    </reaction>
</comment>
<dbReference type="PANTHER" id="PTHR43178:SF2">
    <property type="entry name" value="DIHYDROLIPOYLLYSINE-RESIDUE ACETYLTRANSFERASE COMPONENT OF PYRUVATE DEHYDROGENASE COMPLEX"/>
    <property type="match status" value="1"/>
</dbReference>
<dbReference type="SUPFAM" id="SSF51230">
    <property type="entry name" value="Single hybrid motif"/>
    <property type="match status" value="1"/>
</dbReference>
<dbReference type="EC" id="2.3.1.-" evidence="10"/>
<dbReference type="InterPro" id="IPR036625">
    <property type="entry name" value="E3-bd_dom_sf"/>
</dbReference>
<dbReference type="Pfam" id="PF02817">
    <property type="entry name" value="E3_binding"/>
    <property type="match status" value="1"/>
</dbReference>
<comment type="function">
    <text evidence="8">The pyruvate dehydrogenase complex catalyzes the overall conversion of pyruvate to acetyl-CoA and CO(2). It contains multiple copies of three enzymatic components: pyruvate dehydrogenase (E1), dihydrolipoamide acetyltransferase (E2) and lipoamide dehydrogenase (E3).</text>
</comment>
<dbReference type="EMBL" id="CAADFF010000013">
    <property type="protein sequence ID" value="VFJ88953.1"/>
    <property type="molecule type" value="Genomic_DNA"/>
</dbReference>
<dbReference type="Gene3D" id="4.10.320.10">
    <property type="entry name" value="E3-binding domain"/>
    <property type="match status" value="1"/>
</dbReference>
<evidence type="ECO:0000256" key="2">
    <source>
        <dbReference type="ARBA" id="ARBA00007317"/>
    </source>
</evidence>
<feature type="domain" description="Lipoyl-binding" evidence="12">
    <location>
        <begin position="4"/>
        <end position="78"/>
    </location>
</feature>
<evidence type="ECO:0000256" key="11">
    <source>
        <dbReference type="SAM" id="MobiDB-lite"/>
    </source>
</evidence>
<evidence type="ECO:0000313" key="14">
    <source>
        <dbReference type="EMBL" id="VFJ88953.1"/>
    </source>
</evidence>
<evidence type="ECO:0000256" key="9">
    <source>
        <dbReference type="ARBA" id="ARBA00048370"/>
    </source>
</evidence>
<dbReference type="SUPFAM" id="SSF52777">
    <property type="entry name" value="CoA-dependent acyltransferases"/>
    <property type="match status" value="1"/>
</dbReference>
<gene>
    <name evidence="14" type="ORF">BECKLFY1418B_GA0070995_101315</name>
</gene>
<dbReference type="InterPro" id="IPR000089">
    <property type="entry name" value="Biotin_lipoyl"/>
</dbReference>
<evidence type="ECO:0000256" key="1">
    <source>
        <dbReference type="ARBA" id="ARBA00001938"/>
    </source>
</evidence>
<accession>A0A450UA55</accession>
<keyword evidence="5" id="KW-0677">Repeat</keyword>
<dbReference type="GO" id="GO:0004742">
    <property type="term" value="F:dihydrolipoyllysine-residue acetyltransferase activity"/>
    <property type="evidence" value="ECO:0007669"/>
    <property type="project" value="UniProtKB-EC"/>
</dbReference>
<dbReference type="Pfam" id="PF00364">
    <property type="entry name" value="Biotin_lipoyl"/>
    <property type="match status" value="1"/>
</dbReference>
<dbReference type="InterPro" id="IPR001078">
    <property type="entry name" value="2-oxoacid_DH_actylTfrase"/>
</dbReference>
<sequence length="426" mass="45692">MTTITEIKIPDIGDFKEVEIIEVLVAPQARIEPDDPLVTLESDKATLEVPSPRAGVVEQIAVSVGDKVSEGDLILTMASEQDQSGQDQGESPIPAADPPTLSEDRAQIGTSSPDIPSPAIPPHASPSVRRLARELGIDLGGMKGTGPRGRILREDVERAAKAPEGAHGETGTDMGTAPRGPSPETQAPVMDFSEFGTVETRPLTRIQRLSGTHLSRTWTQVPHVTHHDVADITDLEAFRQSLRAEAEARGARVTLLGFLIKASVAALEAFPTFNASLAPDGENLVIKHYYHIGVAVDTPEGLVVPVIRDVDKKGIFELAEELATIGDKARNKRIGPRDLQGGCFTISSLGGIGGTGFTPILNAPEVAILGVTRSSIQPVYREGEFQPRRMLPLSLAYDHRVIDGANGARFMNVICSYLADIRRLLL</sequence>
<dbReference type="Gene3D" id="2.40.50.100">
    <property type="match status" value="1"/>
</dbReference>
<dbReference type="PANTHER" id="PTHR43178">
    <property type="entry name" value="DIHYDROLIPOAMIDE ACETYLTRANSFERASE COMPONENT OF PYRUVATE DEHYDROGENASE COMPLEX"/>
    <property type="match status" value="1"/>
</dbReference>
<evidence type="ECO:0000259" key="12">
    <source>
        <dbReference type="PROSITE" id="PS50968"/>
    </source>
</evidence>
<dbReference type="GO" id="GO:0031405">
    <property type="term" value="F:lipoic acid binding"/>
    <property type="evidence" value="ECO:0007669"/>
    <property type="project" value="TreeGrafter"/>
</dbReference>
<evidence type="ECO:0000256" key="10">
    <source>
        <dbReference type="RuleBase" id="RU003423"/>
    </source>
</evidence>
<dbReference type="InterPro" id="IPR011053">
    <property type="entry name" value="Single_hybrid_motif"/>
</dbReference>
<dbReference type="FunFam" id="3.30.559.10:FF:000004">
    <property type="entry name" value="Acetyltransferase component of pyruvate dehydrogenase complex"/>
    <property type="match status" value="1"/>
</dbReference>
<evidence type="ECO:0000256" key="8">
    <source>
        <dbReference type="ARBA" id="ARBA00025211"/>
    </source>
</evidence>
<dbReference type="Gene3D" id="3.30.559.10">
    <property type="entry name" value="Chloramphenicol acetyltransferase-like domain"/>
    <property type="match status" value="1"/>
</dbReference>
<keyword evidence="7 10" id="KW-0012">Acyltransferase</keyword>
<comment type="similarity">
    <text evidence="2 10">Belongs to the 2-oxoacid dehydrogenase family.</text>
</comment>
<keyword evidence="14" id="KW-0670">Pyruvate</keyword>
<dbReference type="GO" id="GO:0005737">
    <property type="term" value="C:cytoplasm"/>
    <property type="evidence" value="ECO:0007669"/>
    <property type="project" value="TreeGrafter"/>
</dbReference>
<evidence type="ECO:0000256" key="4">
    <source>
        <dbReference type="ARBA" id="ARBA00022679"/>
    </source>
</evidence>
<dbReference type="GO" id="GO:0006086">
    <property type="term" value="P:pyruvate decarboxylation to acetyl-CoA"/>
    <property type="evidence" value="ECO:0007669"/>
    <property type="project" value="TreeGrafter"/>
</dbReference>
<feature type="region of interest" description="Disordered" evidence="11">
    <location>
        <begin position="159"/>
        <end position="188"/>
    </location>
</feature>